<evidence type="ECO:0000313" key="3">
    <source>
        <dbReference type="EMBL" id="CAL6038676.1"/>
    </source>
</evidence>
<organism evidence="2">
    <name type="scientific">Hexamita inflata</name>
    <dbReference type="NCBI Taxonomy" id="28002"/>
    <lineage>
        <taxon>Eukaryota</taxon>
        <taxon>Metamonada</taxon>
        <taxon>Diplomonadida</taxon>
        <taxon>Hexamitidae</taxon>
        <taxon>Hexamitinae</taxon>
        <taxon>Hexamita</taxon>
    </lineage>
</organism>
<dbReference type="Proteomes" id="UP001642409">
    <property type="component" value="Unassembled WGS sequence"/>
</dbReference>
<dbReference type="EMBL" id="CATOUU010000934">
    <property type="protein sequence ID" value="CAI9960693.1"/>
    <property type="molecule type" value="Genomic_DNA"/>
</dbReference>
<reference evidence="3 4" key="2">
    <citation type="submission" date="2024-07" db="EMBL/GenBank/DDBJ databases">
        <authorList>
            <person name="Akdeniz Z."/>
        </authorList>
    </citation>
    <scope>NUCLEOTIDE SEQUENCE [LARGE SCALE GENOMIC DNA]</scope>
</reference>
<evidence type="ECO:0000256" key="1">
    <source>
        <dbReference type="SAM" id="MobiDB-lite"/>
    </source>
</evidence>
<evidence type="ECO:0000313" key="4">
    <source>
        <dbReference type="Proteomes" id="UP001642409"/>
    </source>
</evidence>
<comment type="caution">
    <text evidence="2">The sequence shown here is derived from an EMBL/GenBank/DDBJ whole genome shotgun (WGS) entry which is preliminary data.</text>
</comment>
<reference evidence="2" key="1">
    <citation type="submission" date="2023-06" db="EMBL/GenBank/DDBJ databases">
        <authorList>
            <person name="Kurt Z."/>
        </authorList>
    </citation>
    <scope>NUCLEOTIDE SEQUENCE</scope>
</reference>
<feature type="compositionally biased region" description="Low complexity" evidence="1">
    <location>
        <begin position="106"/>
        <end position="116"/>
    </location>
</feature>
<dbReference type="AlphaFoldDB" id="A0AA86QVY0"/>
<keyword evidence="4" id="KW-1185">Reference proteome</keyword>
<gene>
    <name evidence="3" type="ORF">HINF_LOCUS37483</name>
    <name evidence="2" type="ORF">HINF_LOCUS48338</name>
</gene>
<sequence length="226" mass="25676">MNFYNQSNSDTAKQRDMLADENMYQDTVQQTICLNENLSDLDVDEEISDEIVVIHDLRVAKNPPIVESDTCPSNNASQILPKIYSLNRNANNHDQLNEHSNHQIDEQSNNLNESSNNQNIIQDNQLNNKSQNSNQNESENEPDELINSSLSFSSASLSIEINIHEFHSKPGQEIQKHDQFTKQMLRNTSTVEAPRAIAFKPVAKETSIMNYGYLVKICQRISPVQS</sequence>
<feature type="compositionally biased region" description="Basic and acidic residues" evidence="1">
    <location>
        <begin position="95"/>
        <end position="105"/>
    </location>
</feature>
<dbReference type="EMBL" id="CAXDID020000140">
    <property type="protein sequence ID" value="CAL6038676.1"/>
    <property type="molecule type" value="Genomic_DNA"/>
</dbReference>
<name>A0AA86QVY0_9EUKA</name>
<feature type="region of interest" description="Disordered" evidence="1">
    <location>
        <begin position="92"/>
        <end position="116"/>
    </location>
</feature>
<evidence type="ECO:0000313" key="2">
    <source>
        <dbReference type="EMBL" id="CAI9960693.1"/>
    </source>
</evidence>
<proteinExistence type="predicted"/>
<protein>
    <submittedName>
        <fullName evidence="3">Hypothetical_protein</fullName>
    </submittedName>
</protein>
<accession>A0AA86QVY0</accession>